<sequence>MLTKNSSAGTTHVTSTMMMTRFLVRHARYLAAILTEQNRSMVMSRTVNCDTRQTDGAQVPVAHQHVHSVEGHGYRADEDVCDSQRRQKIVGGLTNGPFAEEGHKHQDVAHDGDGNAQAQTHPDEYG</sequence>
<feature type="region of interest" description="Disordered" evidence="1">
    <location>
        <begin position="92"/>
        <end position="126"/>
    </location>
</feature>
<gene>
    <name evidence="2" type="ORF">E2C01_030828</name>
</gene>
<dbReference type="Proteomes" id="UP000324222">
    <property type="component" value="Unassembled WGS sequence"/>
</dbReference>
<accession>A0A5B7EV89</accession>
<protein>
    <submittedName>
        <fullName evidence="2">Uncharacterized protein</fullName>
    </submittedName>
</protein>
<name>A0A5B7EV89_PORTR</name>
<evidence type="ECO:0000313" key="3">
    <source>
        <dbReference type="Proteomes" id="UP000324222"/>
    </source>
</evidence>
<dbReference type="EMBL" id="VSRR010003758">
    <property type="protein sequence ID" value="MPC37355.1"/>
    <property type="molecule type" value="Genomic_DNA"/>
</dbReference>
<proteinExistence type="predicted"/>
<comment type="caution">
    <text evidence="2">The sequence shown here is derived from an EMBL/GenBank/DDBJ whole genome shotgun (WGS) entry which is preliminary data.</text>
</comment>
<feature type="compositionally biased region" description="Basic and acidic residues" evidence="1">
    <location>
        <begin position="100"/>
        <end position="113"/>
    </location>
</feature>
<keyword evidence="3" id="KW-1185">Reference proteome</keyword>
<evidence type="ECO:0000256" key="1">
    <source>
        <dbReference type="SAM" id="MobiDB-lite"/>
    </source>
</evidence>
<dbReference type="AlphaFoldDB" id="A0A5B7EV89"/>
<organism evidence="2 3">
    <name type="scientific">Portunus trituberculatus</name>
    <name type="common">Swimming crab</name>
    <name type="synonym">Neptunus trituberculatus</name>
    <dbReference type="NCBI Taxonomy" id="210409"/>
    <lineage>
        <taxon>Eukaryota</taxon>
        <taxon>Metazoa</taxon>
        <taxon>Ecdysozoa</taxon>
        <taxon>Arthropoda</taxon>
        <taxon>Crustacea</taxon>
        <taxon>Multicrustacea</taxon>
        <taxon>Malacostraca</taxon>
        <taxon>Eumalacostraca</taxon>
        <taxon>Eucarida</taxon>
        <taxon>Decapoda</taxon>
        <taxon>Pleocyemata</taxon>
        <taxon>Brachyura</taxon>
        <taxon>Eubrachyura</taxon>
        <taxon>Portunoidea</taxon>
        <taxon>Portunidae</taxon>
        <taxon>Portuninae</taxon>
        <taxon>Portunus</taxon>
    </lineage>
</organism>
<evidence type="ECO:0000313" key="2">
    <source>
        <dbReference type="EMBL" id="MPC37355.1"/>
    </source>
</evidence>
<reference evidence="2 3" key="1">
    <citation type="submission" date="2019-05" db="EMBL/GenBank/DDBJ databases">
        <title>Another draft genome of Portunus trituberculatus and its Hox gene families provides insights of decapod evolution.</title>
        <authorList>
            <person name="Jeong J.-H."/>
            <person name="Song I."/>
            <person name="Kim S."/>
            <person name="Choi T."/>
            <person name="Kim D."/>
            <person name="Ryu S."/>
            <person name="Kim W."/>
        </authorList>
    </citation>
    <scope>NUCLEOTIDE SEQUENCE [LARGE SCALE GENOMIC DNA]</scope>
    <source>
        <tissue evidence="2">Muscle</tissue>
    </source>
</reference>